<dbReference type="Gene3D" id="1.20.120.160">
    <property type="entry name" value="HPT domain"/>
    <property type="match status" value="1"/>
</dbReference>
<accession>A0ABS9FV22</accession>
<protein>
    <recommendedName>
        <fullName evidence="3">histidine kinase</fullName>
        <ecNumber evidence="3">2.7.13.3</ecNumber>
    </recommendedName>
</protein>
<evidence type="ECO:0000259" key="21">
    <source>
        <dbReference type="PROSITE" id="PS50110"/>
    </source>
</evidence>
<evidence type="ECO:0000256" key="6">
    <source>
        <dbReference type="ARBA" id="ARBA00022553"/>
    </source>
</evidence>
<dbReference type="PANTHER" id="PTHR43047:SF72">
    <property type="entry name" value="OSMOSENSING HISTIDINE PROTEIN KINASE SLN1"/>
    <property type="match status" value="1"/>
</dbReference>
<keyword evidence="6 17" id="KW-0597">Phosphoprotein</keyword>
<evidence type="ECO:0000256" key="14">
    <source>
        <dbReference type="ARBA" id="ARBA00023012"/>
    </source>
</evidence>
<name>A0ABS9FV22_9PSED</name>
<keyword evidence="13 18" id="KW-1133">Transmembrane helix</keyword>
<dbReference type="PRINTS" id="PR00344">
    <property type="entry name" value="BCTRLSENSOR"/>
</dbReference>
<evidence type="ECO:0000256" key="16">
    <source>
        <dbReference type="PROSITE-ProRule" id="PRU00110"/>
    </source>
</evidence>
<evidence type="ECO:0000256" key="11">
    <source>
        <dbReference type="ARBA" id="ARBA00022777"/>
    </source>
</evidence>
<evidence type="ECO:0000259" key="20">
    <source>
        <dbReference type="PROSITE" id="PS50109"/>
    </source>
</evidence>
<evidence type="ECO:0000256" key="8">
    <source>
        <dbReference type="ARBA" id="ARBA00022692"/>
    </source>
</evidence>
<evidence type="ECO:0000256" key="17">
    <source>
        <dbReference type="PROSITE-ProRule" id="PRU00169"/>
    </source>
</evidence>
<dbReference type="Pfam" id="PF01627">
    <property type="entry name" value="Hpt"/>
    <property type="match status" value="1"/>
</dbReference>
<feature type="domain" description="PAC" evidence="22">
    <location>
        <begin position="655"/>
        <end position="707"/>
    </location>
</feature>
<dbReference type="CDD" id="cd13707">
    <property type="entry name" value="PBP2_BvgS_D2"/>
    <property type="match status" value="1"/>
</dbReference>
<keyword evidence="10" id="KW-0547">Nucleotide-binding</keyword>
<dbReference type="InterPro" id="IPR036890">
    <property type="entry name" value="HATPase_C_sf"/>
</dbReference>
<evidence type="ECO:0000256" key="19">
    <source>
        <dbReference type="SAM" id="SignalP"/>
    </source>
</evidence>
<dbReference type="CDD" id="cd00088">
    <property type="entry name" value="HPT"/>
    <property type="match status" value="1"/>
</dbReference>
<comment type="subcellular location">
    <subcellularLocation>
        <location evidence="2">Cell inner membrane</location>
        <topology evidence="2">Multi-pass membrane protein</topology>
    </subcellularLocation>
</comment>
<dbReference type="Proteomes" id="UP000814074">
    <property type="component" value="Unassembled WGS sequence"/>
</dbReference>
<dbReference type="SMART" id="SM00062">
    <property type="entry name" value="PBPb"/>
    <property type="match status" value="2"/>
</dbReference>
<dbReference type="Pfam" id="PF00072">
    <property type="entry name" value="Response_reg"/>
    <property type="match status" value="1"/>
</dbReference>
<dbReference type="PROSITE" id="PS50109">
    <property type="entry name" value="HIS_KIN"/>
    <property type="match status" value="1"/>
</dbReference>
<dbReference type="EMBL" id="WKDU01000033">
    <property type="protein sequence ID" value="MCF5155444.1"/>
    <property type="molecule type" value="Genomic_DNA"/>
</dbReference>
<dbReference type="Gene3D" id="3.30.450.20">
    <property type="entry name" value="PAS domain"/>
    <property type="match status" value="1"/>
</dbReference>
<keyword evidence="9 19" id="KW-0732">Signal</keyword>
<evidence type="ECO:0000256" key="3">
    <source>
        <dbReference type="ARBA" id="ARBA00012438"/>
    </source>
</evidence>
<evidence type="ECO:0000313" key="25">
    <source>
        <dbReference type="Proteomes" id="UP000814074"/>
    </source>
</evidence>
<dbReference type="InterPro" id="IPR008207">
    <property type="entry name" value="Sig_transdc_His_kin_Hpt_dom"/>
</dbReference>
<feature type="domain" description="Histidine kinase" evidence="20">
    <location>
        <begin position="725"/>
        <end position="949"/>
    </location>
</feature>
<keyword evidence="5" id="KW-0997">Cell inner membrane</keyword>
<dbReference type="Gene3D" id="3.40.50.2300">
    <property type="match status" value="1"/>
</dbReference>
<dbReference type="Pfam" id="PF02518">
    <property type="entry name" value="HATPase_c"/>
    <property type="match status" value="1"/>
</dbReference>
<comment type="caution">
    <text evidence="24">The sequence shown here is derived from an EMBL/GenBank/DDBJ whole genome shotgun (WGS) entry which is preliminary data.</text>
</comment>
<dbReference type="InterPro" id="IPR049871">
    <property type="entry name" value="BvgS-like_periplasmic2"/>
</dbReference>
<dbReference type="SMART" id="SM00091">
    <property type="entry name" value="PAS"/>
    <property type="match status" value="1"/>
</dbReference>
<dbReference type="InterPro" id="IPR004358">
    <property type="entry name" value="Sig_transdc_His_kin-like_C"/>
</dbReference>
<evidence type="ECO:0000259" key="23">
    <source>
        <dbReference type="PROSITE" id="PS50894"/>
    </source>
</evidence>
<dbReference type="SUPFAM" id="SSF47384">
    <property type="entry name" value="Homodimeric domain of signal transducing histidine kinase"/>
    <property type="match status" value="1"/>
</dbReference>
<keyword evidence="12" id="KW-0067">ATP-binding</keyword>
<dbReference type="SMART" id="SM00387">
    <property type="entry name" value="HATPase_c"/>
    <property type="match status" value="1"/>
</dbReference>
<evidence type="ECO:0000313" key="24">
    <source>
        <dbReference type="EMBL" id="MCF5155444.1"/>
    </source>
</evidence>
<dbReference type="InterPro" id="IPR003594">
    <property type="entry name" value="HATPase_dom"/>
</dbReference>
<evidence type="ECO:0000256" key="15">
    <source>
        <dbReference type="ARBA" id="ARBA00023136"/>
    </source>
</evidence>
<dbReference type="SUPFAM" id="SSF47226">
    <property type="entry name" value="Histidine-containing phosphotransfer domain, HPT domain"/>
    <property type="match status" value="1"/>
</dbReference>
<organism evidence="24 25">
    <name type="scientific">Pseudomonas lactis</name>
    <dbReference type="NCBI Taxonomy" id="1615674"/>
    <lineage>
        <taxon>Bacteria</taxon>
        <taxon>Pseudomonadati</taxon>
        <taxon>Pseudomonadota</taxon>
        <taxon>Gammaproteobacteria</taxon>
        <taxon>Pseudomonadales</taxon>
        <taxon>Pseudomonadaceae</taxon>
        <taxon>Pseudomonas</taxon>
    </lineage>
</organism>
<feature type="domain" description="Response regulatory" evidence="21">
    <location>
        <begin position="968"/>
        <end position="1087"/>
    </location>
</feature>
<evidence type="ECO:0000256" key="7">
    <source>
        <dbReference type="ARBA" id="ARBA00022679"/>
    </source>
</evidence>
<dbReference type="InterPro" id="IPR036641">
    <property type="entry name" value="HPT_dom_sf"/>
</dbReference>
<dbReference type="EC" id="2.7.13.3" evidence="3"/>
<dbReference type="InterPro" id="IPR035965">
    <property type="entry name" value="PAS-like_dom_sf"/>
</dbReference>
<dbReference type="Gene3D" id="3.30.565.10">
    <property type="entry name" value="Histidine kinase-like ATPase, C-terminal domain"/>
    <property type="match status" value="1"/>
</dbReference>
<feature type="modified residue" description="Phosphohistidine" evidence="16">
    <location>
        <position position="1157"/>
    </location>
</feature>
<evidence type="ECO:0000256" key="13">
    <source>
        <dbReference type="ARBA" id="ARBA00022989"/>
    </source>
</evidence>
<proteinExistence type="predicted"/>
<evidence type="ECO:0000256" key="1">
    <source>
        <dbReference type="ARBA" id="ARBA00000085"/>
    </source>
</evidence>
<dbReference type="SMART" id="SM00448">
    <property type="entry name" value="REC"/>
    <property type="match status" value="1"/>
</dbReference>
<keyword evidence="15 18" id="KW-0472">Membrane</keyword>
<dbReference type="Pfam" id="PF08448">
    <property type="entry name" value="PAS_4"/>
    <property type="match status" value="1"/>
</dbReference>
<keyword evidence="11" id="KW-0418">Kinase</keyword>
<dbReference type="InterPro" id="IPR049870">
    <property type="entry name" value="BvgS-like_periplasmic1"/>
</dbReference>
<feature type="modified residue" description="4-aspartylphosphate" evidence="17">
    <location>
        <position position="1017"/>
    </location>
</feature>
<dbReference type="InterPro" id="IPR003661">
    <property type="entry name" value="HisK_dim/P_dom"/>
</dbReference>
<dbReference type="InterPro" id="IPR001638">
    <property type="entry name" value="Solute-binding_3/MltF_N"/>
</dbReference>
<keyword evidence="7" id="KW-0808">Transferase</keyword>
<dbReference type="Gene3D" id="1.10.287.130">
    <property type="match status" value="1"/>
</dbReference>
<dbReference type="InterPro" id="IPR005467">
    <property type="entry name" value="His_kinase_dom"/>
</dbReference>
<dbReference type="PROSITE" id="PS50894">
    <property type="entry name" value="HPT"/>
    <property type="match status" value="1"/>
</dbReference>
<dbReference type="InterPro" id="IPR000700">
    <property type="entry name" value="PAS-assoc_C"/>
</dbReference>
<dbReference type="SUPFAM" id="SSF55874">
    <property type="entry name" value="ATPase domain of HSP90 chaperone/DNA topoisomerase II/histidine kinase"/>
    <property type="match status" value="1"/>
</dbReference>
<dbReference type="SUPFAM" id="SSF52172">
    <property type="entry name" value="CheY-like"/>
    <property type="match status" value="1"/>
</dbReference>
<dbReference type="PROSITE" id="PS50110">
    <property type="entry name" value="RESPONSE_REGULATORY"/>
    <property type="match status" value="1"/>
</dbReference>
<gene>
    <name evidence="24" type="ORF">GIW47_22855</name>
</gene>
<sequence>MRRLSGLLVIFILLSPCAYADHPAPTLKDESESLVLLGRSHGKALTVKLDDDDWRWLRNKRVLNLGTALSDSAPLDLTVNPSDYEGLTADYAELLADMLHIEVKVHRYLQRDQAILALKRGELDLLGSASGFEAADPELVISRSYTDDQPVLIIRRDRDNTLPPELEGQTLSMSKYYLSTDEVQAVYPHAKLRLYDTDLDAISAVVFGQADVHIGGALTSNFLINKNFLHEVHIHDFSGLEVTNIGFALRDKDLRLLRIINQTLGAIPTTERSTILRRWGGDAVHVHAHEAFDITANERRWLDENPRLRVAVIEDSPPISFFDQHDQLRGICADVLEKISRRTGLKFEVVRGATVGELEELVRTGKADAIAALNLNNQSSSDFRFTRPYLTTPYVLVSRNGEAGVDGLDQMAGMRLAVNQLSNVRTYVEEHYPGVTLVLAPDARAAMVKVAEGKADASINSLVYARYLIANQFDNSLRITSGIGLPPAQVGLATSRGALELYSIFDKVLMGITPEEMSEVIGRWRGDIMVDNRRARASQLASMRGFAIAAGLLLFAFAWVAYLWRLIRKREIAERALHEQMDFMRVLIDGLPHPIYVRDREMRMVMCNNRYLEAAECRPEDVIGTRLSERPLFESAYSHGVEQQYQEVMTAGRELLRDCQLMMPGGRMITAYHWVLPFRDRDGEVKGIIGGWIDISEREQLLEQLKEAKQDADNANRAKTTFLATMSHEIRTPMNAVVGMLELAMKKAEQGILDRFSIEVASGAAQGMLDLIGDILDVVRIESGRLTLSPRRAVFKELVMSVVRVFDGMARQKQLTLVLEFDEKADRDVLVDPMRFKQVLSNLLSNAIKFTSVGQVLVSVEGTPDEEGENLHIRVLVRDTGVGISAQDQLRLFTPFSQVGAESSTSAGSGLGLVISRTLCSMMQGQLNLSSVLGLGTQTEVLVELPILPALPPEKPVAMVAHPGRALTVLVVDDYPANRLLLSQQLNYLGHNVRDEQDGSHGLRTWRNGHFDVVITDCNMPIMNGYELAKAIRAEELLSQAPPCLILGFTANAQPEEIERCTAAGMDDCLFKPIGMKELMARLSRVESVFEQNLDITDGTPSDDDIDLSSLEQLTCGDRESIKSLLRDLTRSNEEDLLRLVKLFSQNDIVGLADLAHRIKGGAQIIKAKRLIQCCEQLRVDCDGLDATRITLSVDALHQAMEVLGAVLEQFVETPCDQ</sequence>
<feature type="transmembrane region" description="Helical" evidence="18">
    <location>
        <begin position="546"/>
        <end position="567"/>
    </location>
</feature>
<evidence type="ECO:0000256" key="4">
    <source>
        <dbReference type="ARBA" id="ARBA00022475"/>
    </source>
</evidence>
<evidence type="ECO:0000256" key="2">
    <source>
        <dbReference type="ARBA" id="ARBA00004429"/>
    </source>
</evidence>
<keyword evidence="25" id="KW-1185">Reference proteome</keyword>
<feature type="signal peptide" evidence="19">
    <location>
        <begin position="1"/>
        <end position="20"/>
    </location>
</feature>
<evidence type="ECO:0000256" key="5">
    <source>
        <dbReference type="ARBA" id="ARBA00022519"/>
    </source>
</evidence>
<dbReference type="InterPro" id="IPR013656">
    <property type="entry name" value="PAS_4"/>
</dbReference>
<dbReference type="SUPFAM" id="SSF55785">
    <property type="entry name" value="PYP-like sensor domain (PAS domain)"/>
    <property type="match status" value="1"/>
</dbReference>
<dbReference type="CDD" id="cd16922">
    <property type="entry name" value="HATPase_EvgS-ArcB-TorS-like"/>
    <property type="match status" value="1"/>
</dbReference>
<dbReference type="SUPFAM" id="SSF53850">
    <property type="entry name" value="Periplasmic binding protein-like II"/>
    <property type="match status" value="2"/>
</dbReference>
<dbReference type="PANTHER" id="PTHR43047">
    <property type="entry name" value="TWO-COMPONENT HISTIDINE PROTEIN KINASE"/>
    <property type="match status" value="1"/>
</dbReference>
<dbReference type="SMART" id="SM00388">
    <property type="entry name" value="HisKA"/>
    <property type="match status" value="1"/>
</dbReference>
<dbReference type="PROSITE" id="PS50113">
    <property type="entry name" value="PAC"/>
    <property type="match status" value="1"/>
</dbReference>
<feature type="chain" id="PRO_5046190731" description="histidine kinase" evidence="19">
    <location>
        <begin position="21"/>
        <end position="1218"/>
    </location>
</feature>
<evidence type="ECO:0000256" key="9">
    <source>
        <dbReference type="ARBA" id="ARBA00022729"/>
    </source>
</evidence>
<comment type="catalytic activity">
    <reaction evidence="1">
        <text>ATP + protein L-histidine = ADP + protein N-phospho-L-histidine.</text>
        <dbReference type="EC" id="2.7.13.3"/>
    </reaction>
</comment>
<dbReference type="CDD" id="cd13705">
    <property type="entry name" value="PBP2_BvgS_D1"/>
    <property type="match status" value="1"/>
</dbReference>
<keyword evidence="8 18" id="KW-0812">Transmembrane</keyword>
<dbReference type="InterPro" id="IPR011006">
    <property type="entry name" value="CheY-like_superfamily"/>
</dbReference>
<dbReference type="CDD" id="cd17546">
    <property type="entry name" value="REC_hyHK_CKI1_RcsC-like"/>
    <property type="match status" value="1"/>
</dbReference>
<feature type="domain" description="HPt" evidence="23">
    <location>
        <begin position="1118"/>
        <end position="1211"/>
    </location>
</feature>
<dbReference type="CDD" id="cd00082">
    <property type="entry name" value="HisKA"/>
    <property type="match status" value="1"/>
</dbReference>
<evidence type="ECO:0000259" key="22">
    <source>
        <dbReference type="PROSITE" id="PS50113"/>
    </source>
</evidence>
<reference evidence="24 25" key="1">
    <citation type="submission" date="2019-11" db="EMBL/GenBank/DDBJ databases">
        <title>Epiphytic Pseudomonas syringae from cherry orchards.</title>
        <authorList>
            <person name="Hulin M.T."/>
        </authorList>
    </citation>
    <scope>NUCLEOTIDE SEQUENCE [LARGE SCALE GENOMIC DNA]</scope>
    <source>
        <strain evidence="24 25">PA-6-3B</strain>
    </source>
</reference>
<evidence type="ECO:0000256" key="12">
    <source>
        <dbReference type="ARBA" id="ARBA00022840"/>
    </source>
</evidence>
<dbReference type="Pfam" id="PF00512">
    <property type="entry name" value="HisKA"/>
    <property type="match status" value="1"/>
</dbReference>
<evidence type="ECO:0000256" key="18">
    <source>
        <dbReference type="SAM" id="Phobius"/>
    </source>
</evidence>
<dbReference type="CDD" id="cd00130">
    <property type="entry name" value="PAS"/>
    <property type="match status" value="1"/>
</dbReference>
<dbReference type="InterPro" id="IPR000014">
    <property type="entry name" value="PAS"/>
</dbReference>
<dbReference type="InterPro" id="IPR036097">
    <property type="entry name" value="HisK_dim/P_sf"/>
</dbReference>
<keyword evidence="4" id="KW-1003">Cell membrane</keyword>
<keyword evidence="14" id="KW-0902">Two-component regulatory system</keyword>
<evidence type="ECO:0000256" key="10">
    <source>
        <dbReference type="ARBA" id="ARBA00022741"/>
    </source>
</evidence>
<dbReference type="Gene3D" id="3.40.190.10">
    <property type="entry name" value="Periplasmic binding protein-like II"/>
    <property type="match status" value="4"/>
</dbReference>
<dbReference type="InterPro" id="IPR001789">
    <property type="entry name" value="Sig_transdc_resp-reg_receiver"/>
</dbReference>
<dbReference type="Pfam" id="PF00497">
    <property type="entry name" value="SBP_bac_3"/>
    <property type="match status" value="2"/>
</dbReference>